<proteinExistence type="predicted"/>
<dbReference type="Pfam" id="PF12796">
    <property type="entry name" value="Ank_2"/>
    <property type="match status" value="1"/>
</dbReference>
<dbReference type="EMBL" id="JBIGHZ010000001">
    <property type="protein sequence ID" value="MFG6446821.1"/>
    <property type="molecule type" value="Genomic_DNA"/>
</dbReference>
<evidence type="ECO:0000313" key="3">
    <source>
        <dbReference type="Proteomes" id="UP001606099"/>
    </source>
</evidence>
<keyword evidence="3" id="KW-1185">Reference proteome</keyword>
<dbReference type="Gene3D" id="1.25.40.20">
    <property type="entry name" value="Ankyrin repeat-containing domain"/>
    <property type="match status" value="1"/>
</dbReference>
<dbReference type="InterPro" id="IPR002110">
    <property type="entry name" value="Ankyrin_rpt"/>
</dbReference>
<dbReference type="PROSITE" id="PS50088">
    <property type="entry name" value="ANK_REPEAT"/>
    <property type="match status" value="1"/>
</dbReference>
<evidence type="ECO:0000313" key="2">
    <source>
        <dbReference type="EMBL" id="MFG6446821.1"/>
    </source>
</evidence>
<dbReference type="SMART" id="SM00248">
    <property type="entry name" value="ANK"/>
    <property type="match status" value="3"/>
</dbReference>
<gene>
    <name evidence="2" type="ORF">ACG0Z6_01045</name>
</gene>
<dbReference type="RefSeq" id="WP_394457975.1">
    <property type="nucleotide sequence ID" value="NZ_JBIGHZ010000001.1"/>
</dbReference>
<sequence>MSTDIEVRRSLLTAVRSCKTDEALDLLHRNPDCLQIETPFGSWLHVAASSGDLVLTKNLVAAGIEVNRRGGTFDGTAINLAASSGHYDIVVFLLNSGAELDVTEPERNPLFAAIFGGHGSIVELLVRHGIDYRIKYSGRHMKSMSAIEFANERGQTTIAEYLKSLPG</sequence>
<dbReference type="PANTHER" id="PTHR22677">
    <property type="entry name" value="ANKYRIN REPEAT DOMAIN-CONTAINING PROTEIN 60"/>
    <property type="match status" value="1"/>
</dbReference>
<evidence type="ECO:0000256" key="1">
    <source>
        <dbReference type="PROSITE-ProRule" id="PRU00023"/>
    </source>
</evidence>
<comment type="caution">
    <text evidence="2">The sequence shown here is derived from an EMBL/GenBank/DDBJ whole genome shotgun (WGS) entry which is preliminary data.</text>
</comment>
<dbReference type="InterPro" id="IPR036770">
    <property type="entry name" value="Ankyrin_rpt-contain_sf"/>
</dbReference>
<keyword evidence="1" id="KW-0040">ANK repeat</keyword>
<dbReference type="PROSITE" id="PS50297">
    <property type="entry name" value="ANK_REP_REGION"/>
    <property type="match status" value="1"/>
</dbReference>
<feature type="repeat" description="ANK" evidence="1">
    <location>
        <begin position="73"/>
        <end position="105"/>
    </location>
</feature>
<dbReference type="SUPFAM" id="SSF48403">
    <property type="entry name" value="Ankyrin repeat"/>
    <property type="match status" value="1"/>
</dbReference>
<dbReference type="Proteomes" id="UP001606099">
    <property type="component" value="Unassembled WGS sequence"/>
</dbReference>
<dbReference type="InterPro" id="IPR039323">
    <property type="entry name" value="ANKRD_45/46/60"/>
</dbReference>
<protein>
    <submittedName>
        <fullName evidence="2">Ankyrin repeat domain-containing protein</fullName>
    </submittedName>
</protein>
<dbReference type="PANTHER" id="PTHR22677:SF4">
    <property type="entry name" value="USHER SYNDROME TYPE-1G PROTEIN-LIKE PROTEIN"/>
    <property type="match status" value="1"/>
</dbReference>
<reference evidence="2 3" key="1">
    <citation type="submission" date="2024-08" db="EMBL/GenBank/DDBJ databases">
        <authorList>
            <person name="Lu H."/>
        </authorList>
    </citation>
    <scope>NUCLEOTIDE SEQUENCE [LARGE SCALE GENOMIC DNA]</scope>
    <source>
        <strain evidence="2 3">BYS180W</strain>
    </source>
</reference>
<name>A0ABW7FR79_9BURK</name>
<organism evidence="2 3">
    <name type="scientific">Roseateles rivi</name>
    <dbReference type="NCBI Taxonomy" id="3299028"/>
    <lineage>
        <taxon>Bacteria</taxon>
        <taxon>Pseudomonadati</taxon>
        <taxon>Pseudomonadota</taxon>
        <taxon>Betaproteobacteria</taxon>
        <taxon>Burkholderiales</taxon>
        <taxon>Sphaerotilaceae</taxon>
        <taxon>Roseateles</taxon>
    </lineage>
</organism>
<accession>A0ABW7FR79</accession>